<evidence type="ECO:0000313" key="1">
    <source>
        <dbReference type="EMBL" id="SSD60100.1"/>
    </source>
</evidence>
<dbReference type="EMBL" id="UFAJ01000271">
    <property type="protein sequence ID" value="SSD60100.1"/>
    <property type="molecule type" value="Genomic_DNA"/>
</dbReference>
<keyword evidence="2" id="KW-1185">Reference proteome</keyword>
<dbReference type="AlphaFoldDB" id="A0A376B7L0"/>
<dbReference type="SUPFAM" id="SSF47954">
    <property type="entry name" value="Cyclin-like"/>
    <property type="match status" value="1"/>
</dbReference>
<dbReference type="PANTHER" id="PTHR10026">
    <property type="entry name" value="CYCLIN"/>
    <property type="match status" value="1"/>
</dbReference>
<dbReference type="Gene3D" id="1.10.472.10">
    <property type="entry name" value="Cyclin-like"/>
    <property type="match status" value="1"/>
</dbReference>
<protein>
    <submittedName>
        <fullName evidence="1">Uncharacterized protein</fullName>
    </submittedName>
</protein>
<dbReference type="InterPro" id="IPR036915">
    <property type="entry name" value="Cyclin-like_sf"/>
</dbReference>
<dbReference type="GO" id="GO:0006357">
    <property type="term" value="P:regulation of transcription by RNA polymerase II"/>
    <property type="evidence" value="ECO:0007669"/>
    <property type="project" value="InterPro"/>
</dbReference>
<gene>
    <name evidence="1" type="ORF">SCODWIG_01861</name>
</gene>
<organism evidence="1 2">
    <name type="scientific">Saccharomycodes ludwigii</name>
    <dbReference type="NCBI Taxonomy" id="36035"/>
    <lineage>
        <taxon>Eukaryota</taxon>
        <taxon>Fungi</taxon>
        <taxon>Dikarya</taxon>
        <taxon>Ascomycota</taxon>
        <taxon>Saccharomycotina</taxon>
        <taxon>Saccharomycetes</taxon>
        <taxon>Saccharomycodales</taxon>
        <taxon>Saccharomycodaceae</taxon>
        <taxon>Saccharomycodes</taxon>
    </lineage>
</organism>
<sequence>MYHYQRFYLYNVFESEFSTDVAIAAIFLSCKQTETMKKLTDLINVFFKVTKSSSGKPISGNNSSGDASNNMNPLLADDMKKKVAALELKILEASSFDQRLFNVSIGDCIIKFSSKFNYTREEAYLSWIMGYDILKLEILLLAPSHTIALSILKICKMLVDNKNSDGSVKNTTIVEDNLESLHSDITTFKKSCNDILNYYINVYDVCELRFVNPEYKKDDFIAIKDKLKYHIDVPPDIATATQSFHVPLDTASETRYVVQRKRYNNEESKIMKKTKKLE</sequence>
<dbReference type="GO" id="GO:0016538">
    <property type="term" value="F:cyclin-dependent protein serine/threonine kinase regulator activity"/>
    <property type="evidence" value="ECO:0007669"/>
    <property type="project" value="InterPro"/>
</dbReference>
<dbReference type="InterPro" id="IPR043198">
    <property type="entry name" value="Cyclin/Ssn8"/>
</dbReference>
<name>A0A376B7L0_9ASCO</name>
<dbReference type="VEuPathDB" id="FungiDB:SCODWIG_01861"/>
<accession>A0A376B7L0</accession>
<reference evidence="2" key="1">
    <citation type="submission" date="2018-06" db="EMBL/GenBank/DDBJ databases">
        <authorList>
            <person name="Guldener U."/>
        </authorList>
    </citation>
    <scope>NUCLEOTIDE SEQUENCE [LARGE SCALE GENOMIC DNA]</scope>
    <source>
        <strain evidence="2">UTAD17</strain>
    </source>
</reference>
<proteinExistence type="predicted"/>
<dbReference type="Proteomes" id="UP000262825">
    <property type="component" value="Unassembled WGS sequence"/>
</dbReference>
<evidence type="ECO:0000313" key="2">
    <source>
        <dbReference type="Proteomes" id="UP000262825"/>
    </source>
</evidence>